<keyword evidence="11" id="KW-1185">Reference proteome</keyword>
<feature type="domain" description="Centromere protein H C-terminal" evidence="9">
    <location>
        <begin position="40"/>
        <end position="243"/>
    </location>
</feature>
<keyword evidence="3" id="KW-0158">Chromosome</keyword>
<dbReference type="InterPro" id="IPR008426">
    <property type="entry name" value="CENP-H_C"/>
</dbReference>
<gene>
    <name evidence="10" type="ORF">M011DRAFT_493896</name>
</gene>
<evidence type="ECO:0000256" key="6">
    <source>
        <dbReference type="ARBA" id="ARBA00023328"/>
    </source>
</evidence>
<evidence type="ECO:0000256" key="5">
    <source>
        <dbReference type="ARBA" id="ARBA00023242"/>
    </source>
</evidence>
<dbReference type="GO" id="GO:0005634">
    <property type="term" value="C:nucleus"/>
    <property type="evidence" value="ECO:0007669"/>
    <property type="project" value="UniProtKB-SubCell"/>
</dbReference>
<dbReference type="GO" id="GO:0043515">
    <property type="term" value="F:kinetochore binding"/>
    <property type="evidence" value="ECO:0007669"/>
    <property type="project" value="TreeGrafter"/>
</dbReference>
<dbReference type="Pfam" id="PF05837">
    <property type="entry name" value="CENP-H"/>
    <property type="match status" value="1"/>
</dbReference>
<evidence type="ECO:0000313" key="11">
    <source>
        <dbReference type="Proteomes" id="UP000799440"/>
    </source>
</evidence>
<name>A0A6A6VFV9_9PLEO</name>
<dbReference type="InterPro" id="IPR040034">
    <property type="entry name" value="CENP-H"/>
</dbReference>
<evidence type="ECO:0000256" key="1">
    <source>
        <dbReference type="ARBA" id="ARBA00004123"/>
    </source>
</evidence>
<reference evidence="10" key="1">
    <citation type="journal article" date="2020" name="Stud. Mycol.">
        <title>101 Dothideomycetes genomes: a test case for predicting lifestyles and emergence of pathogens.</title>
        <authorList>
            <person name="Haridas S."/>
            <person name="Albert R."/>
            <person name="Binder M."/>
            <person name="Bloem J."/>
            <person name="Labutti K."/>
            <person name="Salamov A."/>
            <person name="Andreopoulos B."/>
            <person name="Baker S."/>
            <person name="Barry K."/>
            <person name="Bills G."/>
            <person name="Bluhm B."/>
            <person name="Cannon C."/>
            <person name="Castanera R."/>
            <person name="Culley D."/>
            <person name="Daum C."/>
            <person name="Ezra D."/>
            <person name="Gonzalez J."/>
            <person name="Henrissat B."/>
            <person name="Kuo A."/>
            <person name="Liang C."/>
            <person name="Lipzen A."/>
            <person name="Lutzoni F."/>
            <person name="Magnuson J."/>
            <person name="Mondo S."/>
            <person name="Nolan M."/>
            <person name="Ohm R."/>
            <person name="Pangilinan J."/>
            <person name="Park H.-J."/>
            <person name="Ramirez L."/>
            <person name="Alfaro M."/>
            <person name="Sun H."/>
            <person name="Tritt A."/>
            <person name="Yoshinaga Y."/>
            <person name="Zwiers L.-H."/>
            <person name="Turgeon B."/>
            <person name="Goodwin S."/>
            <person name="Spatafora J."/>
            <person name="Crous P."/>
            <person name="Grigoriev I."/>
        </authorList>
    </citation>
    <scope>NUCLEOTIDE SEQUENCE</scope>
    <source>
        <strain evidence="10">CBS 119925</strain>
    </source>
</reference>
<protein>
    <recommendedName>
        <fullName evidence="9">Centromere protein H C-terminal domain-containing protein</fullName>
    </recommendedName>
</protein>
<sequence length="246" mass="27742">MAALGERLARSSQQQAPSYADLLQTNHNDAFAFSEREQAALRLYDQLRDLELERSLRESTDMPDVSKLSDQEVEEQLTLLERETIQARVEYELRHRITRNVLAMDPVLKAVHGGEHTDHAEKRMLPLITENDVVSMLHETLTSKLLGLKKALSAAELENLTANERNRALSKTLLALSKGLNVQSAEDLQDQQLRDSVKAAEKEAAESRRRMHNLKGLMSAMIVGSGINWAEDGDLRELVMDDEDDD</sequence>
<organism evidence="10 11">
    <name type="scientific">Sporormia fimetaria CBS 119925</name>
    <dbReference type="NCBI Taxonomy" id="1340428"/>
    <lineage>
        <taxon>Eukaryota</taxon>
        <taxon>Fungi</taxon>
        <taxon>Dikarya</taxon>
        <taxon>Ascomycota</taxon>
        <taxon>Pezizomycotina</taxon>
        <taxon>Dothideomycetes</taxon>
        <taxon>Pleosporomycetidae</taxon>
        <taxon>Pleosporales</taxon>
        <taxon>Sporormiaceae</taxon>
        <taxon>Sporormia</taxon>
    </lineage>
</organism>
<comment type="subcellular location">
    <subcellularLocation>
        <location evidence="2">Chromosome</location>
        <location evidence="2">Centromere</location>
        <location evidence="2">Kinetochore</location>
    </subcellularLocation>
    <subcellularLocation>
        <location evidence="1">Nucleus</location>
    </subcellularLocation>
</comment>
<accession>A0A6A6VFV9</accession>
<dbReference type="GO" id="GO:0000776">
    <property type="term" value="C:kinetochore"/>
    <property type="evidence" value="ECO:0007669"/>
    <property type="project" value="UniProtKB-KW"/>
</dbReference>
<dbReference type="GO" id="GO:0007052">
    <property type="term" value="P:mitotic spindle organization"/>
    <property type="evidence" value="ECO:0007669"/>
    <property type="project" value="TreeGrafter"/>
</dbReference>
<dbReference type="PANTHER" id="PTHR48122:SF1">
    <property type="entry name" value="CENTROMERE PROTEIN H"/>
    <property type="match status" value="1"/>
</dbReference>
<keyword evidence="8" id="KW-0175">Coiled coil</keyword>
<keyword evidence="5" id="KW-0539">Nucleus</keyword>
<dbReference type="Proteomes" id="UP000799440">
    <property type="component" value="Unassembled WGS sequence"/>
</dbReference>
<comment type="similarity">
    <text evidence="7">Belongs to the CENP-H/MCM16 family.</text>
</comment>
<evidence type="ECO:0000313" key="10">
    <source>
        <dbReference type="EMBL" id="KAF2747987.1"/>
    </source>
</evidence>
<dbReference type="EMBL" id="MU006570">
    <property type="protein sequence ID" value="KAF2747987.1"/>
    <property type="molecule type" value="Genomic_DNA"/>
</dbReference>
<evidence type="ECO:0000256" key="8">
    <source>
        <dbReference type="SAM" id="Coils"/>
    </source>
</evidence>
<feature type="coiled-coil region" evidence="8">
    <location>
        <begin position="190"/>
        <end position="217"/>
    </location>
</feature>
<dbReference type="AlphaFoldDB" id="A0A6A6VFV9"/>
<keyword evidence="6" id="KW-0137">Centromere</keyword>
<evidence type="ECO:0000256" key="3">
    <source>
        <dbReference type="ARBA" id="ARBA00022454"/>
    </source>
</evidence>
<evidence type="ECO:0000259" key="9">
    <source>
        <dbReference type="Pfam" id="PF05837"/>
    </source>
</evidence>
<dbReference type="PANTHER" id="PTHR48122">
    <property type="entry name" value="CENTROMERE PROTEIN H"/>
    <property type="match status" value="1"/>
</dbReference>
<evidence type="ECO:0000256" key="7">
    <source>
        <dbReference type="ARBA" id="ARBA00025735"/>
    </source>
</evidence>
<keyword evidence="4" id="KW-0995">Kinetochore</keyword>
<evidence type="ECO:0000256" key="2">
    <source>
        <dbReference type="ARBA" id="ARBA00004629"/>
    </source>
</evidence>
<dbReference type="GO" id="GO:0051382">
    <property type="term" value="P:kinetochore assembly"/>
    <property type="evidence" value="ECO:0007669"/>
    <property type="project" value="InterPro"/>
</dbReference>
<evidence type="ECO:0000256" key="4">
    <source>
        <dbReference type="ARBA" id="ARBA00022838"/>
    </source>
</evidence>
<dbReference type="GO" id="GO:0007059">
    <property type="term" value="P:chromosome segregation"/>
    <property type="evidence" value="ECO:0007669"/>
    <property type="project" value="TreeGrafter"/>
</dbReference>
<dbReference type="OrthoDB" id="2274804at2759"/>
<proteinExistence type="inferred from homology"/>